<name>A0A654FN37_ARATH</name>
<dbReference type="Proteomes" id="UP000426265">
    <property type="component" value="Unassembled WGS sequence"/>
</dbReference>
<dbReference type="GeneID" id="2745699"/>
<dbReference type="RefSeq" id="NP_001336506.1">
    <property type="nucleotide sequence ID" value="NM_001349597.1"/>
</dbReference>
<protein>
    <submittedName>
        <fullName evidence="3">Uncharacterized protein</fullName>
    </submittedName>
</protein>
<evidence type="ECO:0000313" key="1">
    <source>
        <dbReference type="Araport" id="AT4G11211"/>
    </source>
</evidence>
<reference evidence="3 4" key="1">
    <citation type="submission" date="2019-11" db="EMBL/GenBank/DDBJ databases">
        <authorList>
            <person name="Jiao W.-B."/>
            <person name="Schneeberger K."/>
        </authorList>
    </citation>
    <scope>NUCLEOTIDE SEQUENCE [LARGE SCALE GENOMIC DNA]</scope>
    <source>
        <strain evidence="4">cv. An-1</strain>
        <strain evidence="5">cv. C24</strain>
    </source>
</reference>
<proteinExistence type="predicted"/>
<gene>
    <name evidence="1" type="ordered locus">At4g11211</name>
    <name evidence="3" type="ORF">AN1_LOCUS17714</name>
    <name evidence="2" type="ORF">C24_LOCUS17602</name>
</gene>
<sequence>MFTPCTHLTGLDYDDFLNRSG</sequence>
<evidence type="ECO:0000313" key="4">
    <source>
        <dbReference type="Proteomes" id="UP000426265"/>
    </source>
</evidence>
<dbReference type="Araport" id="AT4G11211"/>
<evidence type="ECO:0000313" key="3">
    <source>
        <dbReference type="EMBL" id="VYS62287.1"/>
    </source>
</evidence>
<accession>A0A654FN37</accession>
<dbReference type="Proteomes" id="UP000434276">
    <property type="component" value="Unassembled WGS sequence"/>
</dbReference>
<evidence type="ECO:0000313" key="2">
    <source>
        <dbReference type="EMBL" id="CAA0394649.1"/>
    </source>
</evidence>
<evidence type="ECO:0000313" key="5">
    <source>
        <dbReference type="Proteomes" id="UP000434276"/>
    </source>
</evidence>
<dbReference type="AlphaFoldDB" id="A0A654FN37"/>
<dbReference type="ExpressionAtlas" id="A0A654FN37">
    <property type="expression patterns" value="baseline and differential"/>
</dbReference>
<dbReference type="EMBL" id="CACRSJ010000109">
    <property type="protein sequence ID" value="VYS62287.1"/>
    <property type="molecule type" value="Genomic_DNA"/>
</dbReference>
<dbReference type="EMBL" id="CACSHJ010000095">
    <property type="protein sequence ID" value="CAA0394649.1"/>
    <property type="molecule type" value="Genomic_DNA"/>
</dbReference>
<organism evidence="3 4">
    <name type="scientific">Arabidopsis thaliana</name>
    <name type="common">Mouse-ear cress</name>
    <dbReference type="NCBI Taxonomy" id="3702"/>
    <lineage>
        <taxon>Eukaryota</taxon>
        <taxon>Viridiplantae</taxon>
        <taxon>Streptophyta</taxon>
        <taxon>Embryophyta</taxon>
        <taxon>Tracheophyta</taxon>
        <taxon>Spermatophyta</taxon>
        <taxon>Magnoliopsida</taxon>
        <taxon>eudicotyledons</taxon>
        <taxon>Gunneridae</taxon>
        <taxon>Pentapetalae</taxon>
        <taxon>rosids</taxon>
        <taxon>malvids</taxon>
        <taxon>Brassicales</taxon>
        <taxon>Brassicaceae</taxon>
        <taxon>Camelineae</taxon>
        <taxon>Arabidopsis</taxon>
    </lineage>
</organism>